<gene>
    <name evidence="1" type="primary">C6orf106</name>
</gene>
<dbReference type="ChiTaRS" id="C6orf106">
    <property type="organism name" value="human"/>
</dbReference>
<evidence type="ECO:0000313" key="1">
    <source>
        <dbReference type="EMBL" id="CCQ43713.1"/>
    </source>
</evidence>
<name>L8EB61_HUMAN</name>
<accession>L8EB61</accession>
<dbReference type="AlphaFoldDB" id="L8EB61"/>
<organism evidence="1">
    <name type="scientific">Homo sapiens</name>
    <name type="common">Human</name>
    <dbReference type="NCBI Taxonomy" id="9606"/>
    <lineage>
        <taxon>Eukaryota</taxon>
        <taxon>Metazoa</taxon>
        <taxon>Chordata</taxon>
        <taxon>Craniata</taxon>
        <taxon>Vertebrata</taxon>
        <taxon>Euteleostomi</taxon>
        <taxon>Mammalia</taxon>
        <taxon>Eutheria</taxon>
        <taxon>Euarchontoglires</taxon>
        <taxon>Primates</taxon>
        <taxon>Haplorrhini</taxon>
        <taxon>Catarrhini</taxon>
        <taxon>Hominidae</taxon>
        <taxon>Homo</taxon>
    </lineage>
</organism>
<protein>
    <submittedName>
        <fullName evidence="1">Alternative protein C6orf106</fullName>
    </submittedName>
</protein>
<sequence length="68" mass="7174">MSQAPCLPSQEQTISVHILGGEMSSLQRARVSASHGVQAEGSMASPAQGGYQYHSFSLPSLVWVQSNA</sequence>
<reference evidence="1" key="1">
    <citation type="journal article" date="2013" name="PLoS ONE">
        <title>Direct detection of alternative open reading frames translation products in human significantly expands the proteome.</title>
        <authorList>
            <person name="Vanderperre B."/>
            <person name="Lucier J.-F."/>
            <person name="Motard J."/>
            <person name="Tremblay G."/>
            <person name="Vanderperre S."/>
            <person name="Wisztorski M."/>
            <person name="Salzet M."/>
            <person name="Boisvert F.-M."/>
            <person name="Roucou X."/>
        </authorList>
    </citation>
    <scope>NUCLEOTIDE SEQUENCE</scope>
</reference>
<proteinExistence type="predicted"/>
<dbReference type="EMBL" id="HF584216">
    <property type="protein sequence ID" value="CCQ43713.1"/>
    <property type="molecule type" value="Genomic_DNA"/>
</dbReference>